<dbReference type="Proteomes" id="UP001307168">
    <property type="component" value="Unassembled WGS sequence"/>
</dbReference>
<dbReference type="InterPro" id="IPR010064">
    <property type="entry name" value="HK97-gp10_tail"/>
</dbReference>
<dbReference type="AlphaFoldDB" id="A0AAW9N6A6"/>
<accession>A0AAW9N6A6</accession>
<reference evidence="1 2" key="1">
    <citation type="submission" date="2023-03" db="EMBL/GenBank/DDBJ databases">
        <title>Bacillus Genome Sequencing.</title>
        <authorList>
            <person name="Dunlap C."/>
        </authorList>
    </citation>
    <scope>NUCLEOTIDE SEQUENCE [LARGE SCALE GENOMIC DNA]</scope>
    <source>
        <strain evidence="1 2">B-41290</strain>
    </source>
</reference>
<protein>
    <submittedName>
        <fullName evidence="1">HK97 gp10 family phage protein</fullName>
    </submittedName>
</protein>
<organism evidence="1 2">
    <name type="scientific">Peribacillus castrilensis</name>
    <dbReference type="NCBI Taxonomy" id="2897690"/>
    <lineage>
        <taxon>Bacteria</taxon>
        <taxon>Bacillati</taxon>
        <taxon>Bacillota</taxon>
        <taxon>Bacilli</taxon>
        <taxon>Bacillales</taxon>
        <taxon>Bacillaceae</taxon>
        <taxon>Peribacillus</taxon>
    </lineage>
</organism>
<proteinExistence type="predicted"/>
<gene>
    <name evidence="1" type="ORF">P4706_02315</name>
</gene>
<evidence type="ECO:0000313" key="2">
    <source>
        <dbReference type="Proteomes" id="UP001307168"/>
    </source>
</evidence>
<sequence length="133" mass="14793">MSVEFKGFEEVYKNLQKQLSEQALGRVSSKALTAGAHVVAATISEEFEKFKDTGASEEEIIVGKVTNQNGFKSVLVGWNGPKERYRLVHLNEFGYNRNGEKVKPKGYGSIQRAVSNSEGAFLHTVTKELKKQL</sequence>
<name>A0AAW9N6A6_9BACI</name>
<keyword evidence="2" id="KW-1185">Reference proteome</keyword>
<evidence type="ECO:0000313" key="1">
    <source>
        <dbReference type="EMBL" id="MEC0271918.1"/>
    </source>
</evidence>
<dbReference type="RefSeq" id="WP_367406024.1">
    <property type="nucleotide sequence ID" value="NZ_JARNBH010000002.1"/>
</dbReference>
<dbReference type="EMBL" id="JARNBH010000002">
    <property type="protein sequence ID" value="MEC0271918.1"/>
    <property type="molecule type" value="Genomic_DNA"/>
</dbReference>
<dbReference type="Pfam" id="PF04883">
    <property type="entry name" value="HK97-gp10_like"/>
    <property type="match status" value="1"/>
</dbReference>
<comment type="caution">
    <text evidence="1">The sequence shown here is derived from an EMBL/GenBank/DDBJ whole genome shotgun (WGS) entry which is preliminary data.</text>
</comment>